<reference evidence="2" key="1">
    <citation type="submission" date="2017-01" db="EMBL/GenBank/DDBJ databases">
        <authorList>
            <person name="Wang Y."/>
            <person name="White M."/>
            <person name="Kvist S."/>
            <person name="Moncalvo J.-M."/>
        </authorList>
    </citation>
    <scope>NUCLEOTIDE SEQUENCE [LARGE SCALE GENOMIC DNA]</scope>
    <source>
        <strain evidence="2">COL-18-3</strain>
    </source>
</reference>
<gene>
    <name evidence="1" type="ORF">AX774_g7159</name>
</gene>
<proteinExistence type="predicted"/>
<sequence length="102" mass="12139">MCFECWGHQGYGCSPFNRNHCKSCHYDCCGYGHDHKDEKPKESSIVKKSDTCEGCRWRYDWCSCEHTHVAKKEKKEEKEKEKEKKPNKDFSEVIRINVNIVY</sequence>
<evidence type="ECO:0000313" key="1">
    <source>
        <dbReference type="EMBL" id="OMH79426.1"/>
    </source>
</evidence>
<dbReference type="AlphaFoldDB" id="A0A1R1PEP0"/>
<comment type="caution">
    <text evidence="1">The sequence shown here is derived from an EMBL/GenBank/DDBJ whole genome shotgun (WGS) entry which is preliminary data.</text>
</comment>
<evidence type="ECO:0000313" key="2">
    <source>
        <dbReference type="Proteomes" id="UP000188320"/>
    </source>
</evidence>
<accession>A0A1R1PEP0</accession>
<dbReference type="EMBL" id="LSSK01001557">
    <property type="protein sequence ID" value="OMH79426.1"/>
    <property type="molecule type" value="Genomic_DNA"/>
</dbReference>
<name>A0A1R1PEP0_ZANCU</name>
<keyword evidence="2" id="KW-1185">Reference proteome</keyword>
<protein>
    <submittedName>
        <fullName evidence="1">Uncharacterized protein</fullName>
    </submittedName>
</protein>
<dbReference type="Proteomes" id="UP000188320">
    <property type="component" value="Unassembled WGS sequence"/>
</dbReference>
<organism evidence="1 2">
    <name type="scientific">Zancudomyces culisetae</name>
    <name type="common">Gut fungus</name>
    <name type="synonym">Smittium culisetae</name>
    <dbReference type="NCBI Taxonomy" id="1213189"/>
    <lineage>
        <taxon>Eukaryota</taxon>
        <taxon>Fungi</taxon>
        <taxon>Fungi incertae sedis</taxon>
        <taxon>Zoopagomycota</taxon>
        <taxon>Kickxellomycotina</taxon>
        <taxon>Harpellomycetes</taxon>
        <taxon>Harpellales</taxon>
        <taxon>Legeriomycetaceae</taxon>
        <taxon>Zancudomyces</taxon>
    </lineage>
</organism>